<dbReference type="InterPro" id="IPR013078">
    <property type="entry name" value="His_Pase_superF_clade-1"/>
</dbReference>
<dbReference type="InterPro" id="IPR050275">
    <property type="entry name" value="PGM_Phosphatase"/>
</dbReference>
<dbReference type="EMBL" id="NPEU01000015">
    <property type="protein sequence ID" value="RAI41552.1"/>
    <property type="molecule type" value="Genomic_DNA"/>
</dbReference>
<organism evidence="1 2">
    <name type="scientific">Rhodoplanes elegans</name>
    <dbReference type="NCBI Taxonomy" id="29408"/>
    <lineage>
        <taxon>Bacteria</taxon>
        <taxon>Pseudomonadati</taxon>
        <taxon>Pseudomonadota</taxon>
        <taxon>Alphaproteobacteria</taxon>
        <taxon>Hyphomicrobiales</taxon>
        <taxon>Nitrobacteraceae</taxon>
        <taxon>Rhodoplanes</taxon>
    </lineage>
</organism>
<evidence type="ECO:0000313" key="1">
    <source>
        <dbReference type="EMBL" id="RAI41552.1"/>
    </source>
</evidence>
<dbReference type="GO" id="GO:0016791">
    <property type="term" value="F:phosphatase activity"/>
    <property type="evidence" value="ECO:0007669"/>
    <property type="project" value="TreeGrafter"/>
</dbReference>
<dbReference type="GO" id="GO:0005737">
    <property type="term" value="C:cytoplasm"/>
    <property type="evidence" value="ECO:0007669"/>
    <property type="project" value="TreeGrafter"/>
</dbReference>
<dbReference type="OrthoDB" id="9783269at2"/>
<accession>A0A327KWF1</accession>
<gene>
    <name evidence="1" type="ORF">CH338_02870</name>
</gene>
<dbReference type="Pfam" id="PF00300">
    <property type="entry name" value="His_Phos_1"/>
    <property type="match status" value="1"/>
</dbReference>
<dbReference type="RefSeq" id="WP_111355530.1">
    <property type="nucleotide sequence ID" value="NZ_NHSK01000061.1"/>
</dbReference>
<dbReference type="PANTHER" id="PTHR48100:SF1">
    <property type="entry name" value="HISTIDINE PHOSPHATASE FAMILY PROTEIN-RELATED"/>
    <property type="match status" value="1"/>
</dbReference>
<protein>
    <submittedName>
        <fullName evidence="1">Histidine phosphatase family protein</fullName>
    </submittedName>
</protein>
<comment type="caution">
    <text evidence="1">The sequence shown here is derived from an EMBL/GenBank/DDBJ whole genome shotgun (WGS) entry which is preliminary data.</text>
</comment>
<dbReference type="PANTHER" id="PTHR48100">
    <property type="entry name" value="BROAD-SPECIFICITY PHOSPHATASE YOR283W-RELATED"/>
    <property type="match status" value="1"/>
</dbReference>
<keyword evidence="2" id="KW-1185">Reference proteome</keyword>
<dbReference type="PIRSF" id="PIRSF000709">
    <property type="entry name" value="6PFK_2-Ptase"/>
    <property type="match status" value="1"/>
</dbReference>
<dbReference type="SMART" id="SM00855">
    <property type="entry name" value="PGAM"/>
    <property type="match status" value="1"/>
</dbReference>
<dbReference type="CDD" id="cd07067">
    <property type="entry name" value="HP_PGM_like"/>
    <property type="match status" value="1"/>
</dbReference>
<reference evidence="1 2" key="1">
    <citation type="submission" date="2017-07" db="EMBL/GenBank/DDBJ databases">
        <title>Draft Genome Sequences of Select Purple Nonsulfur Bacteria.</title>
        <authorList>
            <person name="Lasarre B."/>
            <person name="Mckinlay J.B."/>
        </authorList>
    </citation>
    <scope>NUCLEOTIDE SEQUENCE [LARGE SCALE GENOMIC DNA]</scope>
    <source>
        <strain evidence="1 2">DSM 11907</strain>
    </source>
</reference>
<dbReference type="SUPFAM" id="SSF53254">
    <property type="entry name" value="Phosphoglycerate mutase-like"/>
    <property type="match status" value="1"/>
</dbReference>
<dbReference type="Proteomes" id="UP000248863">
    <property type="component" value="Unassembled WGS sequence"/>
</dbReference>
<name>A0A327KWF1_9BRAD</name>
<sequence>MTTTFFLVRHAPHGLQDRVLVGRTPRIGLSDEGRRQAAALAVRLSTEALTSVHASPRERAQQTANPIAEAARVVVTISPDLDEIDFGIWTGRGVVEMADDPTWRRWNENREHARAPDGESMQEVQQRAVGLLDRLARTHPDGRIAAVSHGDVIRAALLHYLGMRLDAYDRLEVSPASVSTLVVGAWGARLLSLNEQVKT</sequence>
<dbReference type="InterPro" id="IPR029033">
    <property type="entry name" value="His_PPase_superfam"/>
</dbReference>
<evidence type="ECO:0000313" key="2">
    <source>
        <dbReference type="Proteomes" id="UP000248863"/>
    </source>
</evidence>
<dbReference type="Gene3D" id="3.40.50.1240">
    <property type="entry name" value="Phosphoglycerate mutase-like"/>
    <property type="match status" value="1"/>
</dbReference>
<dbReference type="AlphaFoldDB" id="A0A327KWF1"/>
<proteinExistence type="predicted"/>